<dbReference type="GO" id="GO:0016787">
    <property type="term" value="F:hydrolase activity"/>
    <property type="evidence" value="ECO:0007669"/>
    <property type="project" value="UniProtKB-UniRule"/>
</dbReference>
<evidence type="ECO:0000313" key="6">
    <source>
        <dbReference type="EMBL" id="NBZ89045.1"/>
    </source>
</evidence>
<keyword evidence="7" id="KW-1185">Reference proteome</keyword>
<keyword evidence="3 4" id="KW-0443">Lipid metabolism</keyword>
<name>A0AAE5BTI3_9RHOB</name>
<gene>
    <name evidence="6" type="ORF">GV832_15745</name>
</gene>
<dbReference type="Gene3D" id="3.40.1090.10">
    <property type="entry name" value="Cytosolic phospholipase A2 catalytic domain"/>
    <property type="match status" value="2"/>
</dbReference>
<feature type="active site" description="Nucleophile" evidence="4">
    <location>
        <position position="27"/>
    </location>
</feature>
<feature type="active site" description="Proton acceptor" evidence="4">
    <location>
        <position position="221"/>
    </location>
</feature>
<feature type="short sequence motif" description="DGA/G" evidence="4">
    <location>
        <begin position="221"/>
        <end position="223"/>
    </location>
</feature>
<reference evidence="6" key="1">
    <citation type="submission" date="2020-01" db="EMBL/GenBank/DDBJ databases">
        <authorList>
            <person name="Chen W.-M."/>
        </authorList>
    </citation>
    <scope>NUCLEOTIDE SEQUENCE</scope>
    <source>
        <strain evidence="6">CYK-10</strain>
    </source>
</reference>
<dbReference type="EMBL" id="JAABNR010000016">
    <property type="protein sequence ID" value="NBZ89045.1"/>
    <property type="molecule type" value="Genomic_DNA"/>
</dbReference>
<dbReference type="InterPro" id="IPR002641">
    <property type="entry name" value="PNPLA_dom"/>
</dbReference>
<dbReference type="PANTHER" id="PTHR14226:SF78">
    <property type="entry name" value="SLR0060 PROTEIN"/>
    <property type="match status" value="1"/>
</dbReference>
<comment type="caution">
    <text evidence="6">The sequence shown here is derived from an EMBL/GenBank/DDBJ whole genome shotgun (WGS) entry which is preliminary data.</text>
</comment>
<evidence type="ECO:0000313" key="7">
    <source>
        <dbReference type="Proteomes" id="UP001193501"/>
    </source>
</evidence>
<dbReference type="InterPro" id="IPR016035">
    <property type="entry name" value="Acyl_Trfase/lysoPLipase"/>
</dbReference>
<organism evidence="6 7">
    <name type="scientific">Stagnihabitans tardus</name>
    <dbReference type="NCBI Taxonomy" id="2699202"/>
    <lineage>
        <taxon>Bacteria</taxon>
        <taxon>Pseudomonadati</taxon>
        <taxon>Pseudomonadota</taxon>
        <taxon>Alphaproteobacteria</taxon>
        <taxon>Rhodobacterales</taxon>
        <taxon>Paracoccaceae</taxon>
        <taxon>Stagnihabitans</taxon>
    </lineage>
</organism>
<dbReference type="Proteomes" id="UP001193501">
    <property type="component" value="Unassembled WGS sequence"/>
</dbReference>
<dbReference type="AlphaFoldDB" id="A0AAE5BTI3"/>
<keyword evidence="1 4" id="KW-0378">Hydrolase</keyword>
<protein>
    <recommendedName>
        <fullName evidence="5">PNPLA domain-containing protein</fullName>
    </recommendedName>
</protein>
<dbReference type="InterPro" id="IPR050301">
    <property type="entry name" value="NTE"/>
</dbReference>
<dbReference type="PROSITE" id="PS51635">
    <property type="entry name" value="PNPLA"/>
    <property type="match status" value="1"/>
</dbReference>
<evidence type="ECO:0000256" key="4">
    <source>
        <dbReference type="PROSITE-ProRule" id="PRU01161"/>
    </source>
</evidence>
<comment type="caution">
    <text evidence="4">Lacks conserved residue(s) required for the propagation of feature annotation.</text>
</comment>
<dbReference type="Pfam" id="PF01734">
    <property type="entry name" value="Patatin"/>
    <property type="match status" value="1"/>
</dbReference>
<feature type="domain" description="PNPLA" evidence="5">
    <location>
        <begin position="1"/>
        <end position="234"/>
    </location>
</feature>
<evidence type="ECO:0000256" key="1">
    <source>
        <dbReference type="ARBA" id="ARBA00022801"/>
    </source>
</evidence>
<proteinExistence type="predicted"/>
<dbReference type="GO" id="GO:0016042">
    <property type="term" value="P:lipid catabolic process"/>
    <property type="evidence" value="ECO:0007669"/>
    <property type="project" value="UniProtKB-UniRule"/>
</dbReference>
<evidence type="ECO:0000256" key="3">
    <source>
        <dbReference type="ARBA" id="ARBA00023098"/>
    </source>
</evidence>
<dbReference type="SUPFAM" id="SSF52151">
    <property type="entry name" value="FabD/lysophospholipase-like"/>
    <property type="match status" value="1"/>
</dbReference>
<accession>A0AAE5BTI3</accession>
<evidence type="ECO:0000259" key="5">
    <source>
        <dbReference type="PROSITE" id="PS51635"/>
    </source>
</evidence>
<keyword evidence="2 4" id="KW-0442">Lipid degradation</keyword>
<evidence type="ECO:0000256" key="2">
    <source>
        <dbReference type="ARBA" id="ARBA00022963"/>
    </source>
</evidence>
<sequence>MAFHLGCLRALRSEGLLDEVSTISAVSGGSVVAALYCSYPGEFDKFERVIIEVLTRGFVRPAIKVLFTTAEGPKAVASCTLTWLNRLTLGSTRLALKAFPRAVRPSLGFLLESRSRRWASRTTVLRRVLDDLFEGRTLSDLREDRPNLIIVACDIMASSAFYFAKDGVGSWRRGVADAGSVRISDAVTASAAYPAFLPTLELSMIFNKNGQRSRQQVVLTDGGVYDNLGLAPLWSDRDPAISLHVGKYERLVVSRAGYSIAMSSAPTFWGSRMYAVMDTMFSRSQNATMQRLYDLQKGGVLKGFILPYLGQADDRILNPPPDLVSADEVANYPTNFSAMAPDWIEKISKRGEQLTRAHIAQHWKRESP</sequence>
<dbReference type="PANTHER" id="PTHR14226">
    <property type="entry name" value="NEUROPATHY TARGET ESTERASE/SWISS CHEESE D.MELANOGASTER"/>
    <property type="match status" value="1"/>
</dbReference>